<name>A0A1L4A033_9SPHN</name>
<organism evidence="18 19">
    <name type="scientific">Tardibacter chloracetimidivorans</name>
    <dbReference type="NCBI Taxonomy" id="1921510"/>
    <lineage>
        <taxon>Bacteria</taxon>
        <taxon>Pseudomonadati</taxon>
        <taxon>Pseudomonadota</taxon>
        <taxon>Alphaproteobacteria</taxon>
        <taxon>Sphingomonadales</taxon>
        <taxon>Sphingomonadaceae</taxon>
        <taxon>Tardibacter</taxon>
    </lineage>
</organism>
<dbReference type="GO" id="GO:0005524">
    <property type="term" value="F:ATP binding"/>
    <property type="evidence" value="ECO:0007669"/>
    <property type="project" value="UniProtKB-KW"/>
</dbReference>
<dbReference type="PROSITE" id="PS00152">
    <property type="entry name" value="ATPASE_ALPHA_BETA"/>
    <property type="match status" value="1"/>
</dbReference>
<evidence type="ECO:0000256" key="10">
    <source>
        <dbReference type="ARBA" id="ARBA00022840"/>
    </source>
</evidence>
<dbReference type="Pfam" id="PF00006">
    <property type="entry name" value="ATP-synt_ab"/>
    <property type="match status" value="1"/>
</dbReference>
<evidence type="ECO:0000256" key="12">
    <source>
        <dbReference type="ARBA" id="ARBA00022967"/>
    </source>
</evidence>
<proteinExistence type="inferred from homology"/>
<keyword evidence="6" id="KW-0963">Cytoplasm</keyword>
<evidence type="ECO:0000256" key="15">
    <source>
        <dbReference type="ARBA" id="ARBA00023310"/>
    </source>
</evidence>
<evidence type="ECO:0000256" key="2">
    <source>
        <dbReference type="ARBA" id="ARBA00008936"/>
    </source>
</evidence>
<dbReference type="RefSeq" id="WP_072598875.1">
    <property type="nucleotide sequence ID" value="NZ_CP018221.1"/>
</dbReference>
<dbReference type="SMART" id="SM00382">
    <property type="entry name" value="AAA"/>
    <property type="match status" value="1"/>
</dbReference>
<keyword evidence="10" id="KW-0067">ATP-binding</keyword>
<dbReference type="EMBL" id="CP018221">
    <property type="protein sequence ID" value="API61247.1"/>
    <property type="molecule type" value="Genomic_DNA"/>
</dbReference>
<comment type="catalytic activity">
    <reaction evidence="16">
        <text>ATP + H2O + cellular proteinSide 1 = ADP + phosphate + cellular proteinSide 2.</text>
        <dbReference type="EC" id="7.4.2.8"/>
    </reaction>
</comment>
<dbReference type="PANTHER" id="PTHR15184:SF81">
    <property type="entry name" value="FLAGELLUM-SPECIFIC ATP SYNTHASE"/>
    <property type="match status" value="1"/>
</dbReference>
<protein>
    <recommendedName>
        <fullName evidence="4">Flagellum-specific ATP synthase</fullName>
        <ecNumber evidence="3">7.1.2.2</ecNumber>
    </recommendedName>
</protein>
<dbReference type="InterPro" id="IPR027417">
    <property type="entry name" value="P-loop_NTPase"/>
</dbReference>
<dbReference type="GO" id="GO:0046933">
    <property type="term" value="F:proton-transporting ATP synthase activity, rotational mechanism"/>
    <property type="evidence" value="ECO:0007669"/>
    <property type="project" value="TreeGrafter"/>
</dbReference>
<dbReference type="InterPro" id="IPR040627">
    <property type="entry name" value="T3SS_ATPase_C"/>
</dbReference>
<evidence type="ECO:0000256" key="9">
    <source>
        <dbReference type="ARBA" id="ARBA00022795"/>
    </source>
</evidence>
<dbReference type="SUPFAM" id="SSF52540">
    <property type="entry name" value="P-loop containing nucleoside triphosphate hydrolases"/>
    <property type="match status" value="1"/>
</dbReference>
<keyword evidence="15" id="KW-0066">ATP synthesis</keyword>
<dbReference type="NCBIfam" id="TIGR01026">
    <property type="entry name" value="fliI_yscN"/>
    <property type="match status" value="1"/>
</dbReference>
<keyword evidence="13" id="KW-0406">Ion transport</keyword>
<dbReference type="Proteomes" id="UP000182063">
    <property type="component" value="Chromosome"/>
</dbReference>
<comment type="similarity">
    <text evidence="2">Belongs to the ATPase alpha/beta chains family.</text>
</comment>
<dbReference type="OrthoDB" id="9803053at2"/>
<dbReference type="GO" id="GO:0030257">
    <property type="term" value="C:type III protein secretion system complex"/>
    <property type="evidence" value="ECO:0007669"/>
    <property type="project" value="InterPro"/>
</dbReference>
<accession>A0A1L4A033</accession>
<keyword evidence="14" id="KW-1006">Bacterial flagellum protein export</keyword>
<evidence type="ECO:0000256" key="7">
    <source>
        <dbReference type="ARBA" id="ARBA00022741"/>
    </source>
</evidence>
<evidence type="ECO:0000256" key="3">
    <source>
        <dbReference type="ARBA" id="ARBA00012473"/>
    </source>
</evidence>
<keyword evidence="11" id="KW-0653">Protein transport</keyword>
<dbReference type="InterPro" id="IPR050053">
    <property type="entry name" value="ATPase_alpha/beta_chains"/>
</dbReference>
<dbReference type="CDD" id="cd01136">
    <property type="entry name" value="ATPase_flagellum-secretory_path_III"/>
    <property type="match status" value="1"/>
</dbReference>
<evidence type="ECO:0000313" key="19">
    <source>
        <dbReference type="Proteomes" id="UP000182063"/>
    </source>
</evidence>
<keyword evidence="8" id="KW-0375">Hydrogen ion transport</keyword>
<dbReference type="InterPro" id="IPR005714">
    <property type="entry name" value="ATPase_T3SS_FliI/YscN"/>
</dbReference>
<evidence type="ECO:0000256" key="16">
    <source>
        <dbReference type="ARBA" id="ARBA00034006"/>
    </source>
</evidence>
<keyword evidence="5" id="KW-0813">Transport</keyword>
<dbReference type="Gene3D" id="3.40.50.12240">
    <property type="match status" value="1"/>
</dbReference>
<evidence type="ECO:0000256" key="5">
    <source>
        <dbReference type="ARBA" id="ARBA00022448"/>
    </source>
</evidence>
<evidence type="ECO:0000256" key="13">
    <source>
        <dbReference type="ARBA" id="ARBA00023065"/>
    </source>
</evidence>
<evidence type="ECO:0000313" key="18">
    <source>
        <dbReference type="EMBL" id="API61247.1"/>
    </source>
</evidence>
<dbReference type="InterPro" id="IPR020003">
    <property type="entry name" value="ATPase_a/bsu_AS"/>
</dbReference>
<keyword evidence="19" id="KW-1185">Reference proteome</keyword>
<keyword evidence="7" id="KW-0547">Nucleotide-binding</keyword>
<dbReference type="GO" id="GO:0030254">
    <property type="term" value="P:protein secretion by the type III secretion system"/>
    <property type="evidence" value="ECO:0007669"/>
    <property type="project" value="InterPro"/>
</dbReference>
<evidence type="ECO:0000259" key="17">
    <source>
        <dbReference type="SMART" id="SM00382"/>
    </source>
</evidence>
<dbReference type="GO" id="GO:0016887">
    <property type="term" value="F:ATP hydrolysis activity"/>
    <property type="evidence" value="ECO:0007669"/>
    <property type="project" value="InterPro"/>
</dbReference>
<feature type="domain" description="AAA+ ATPase" evidence="17">
    <location>
        <begin position="152"/>
        <end position="336"/>
    </location>
</feature>
<dbReference type="InterPro" id="IPR003593">
    <property type="entry name" value="AAA+_ATPase"/>
</dbReference>
<dbReference type="AlphaFoldDB" id="A0A1L4A033"/>
<reference evidence="19" key="1">
    <citation type="submission" date="2016-11" db="EMBL/GenBank/DDBJ databases">
        <title>Complete Genome Sequence of alachlor-degrading Sphingomonas sp. strain JJ-A5.</title>
        <authorList>
            <person name="Lee H."/>
            <person name="Ka J.-O."/>
        </authorList>
    </citation>
    <scope>NUCLEOTIDE SEQUENCE [LARGE SCALE GENOMIC DNA]</scope>
    <source>
        <strain evidence="19">JJ-A5</strain>
    </source>
</reference>
<dbReference type="PANTHER" id="PTHR15184">
    <property type="entry name" value="ATP SYNTHASE"/>
    <property type="match status" value="1"/>
</dbReference>
<dbReference type="STRING" id="1921510.BSL82_17170"/>
<dbReference type="KEGG" id="sphj:BSL82_17170"/>
<sequence>MLAGLGRLTIDTAPEQIGRLTSYDGLLLEASGLSAPVGTVCSIETAGDSAEAEVIGFRNGRCILMALGQRPELLPDARVRAVSNQSRVDVGPGLLGRVIDGAGLPLDGLGRVETSAEWPLAGRLQNPLERARVTEPFDVGVRALNGLFTFGRGQRVGIIAGSGVGKSVLLGMMTRYSMADVVVVGLIGERSREVTDFVATKLSGPARDRSVVVAVPANHSPIMRIRAAHRATAIAEYFRDQGKNVLLILDSLTRVAHAQREIGLALGEQPTARGYPPSVISLLPNLIERAGNDAKTGGSITAFYTVLADGDDTVGDPVVDTARAILDGHIVLSRAQAERGVYPAVDIAASISRVMTDVATREHVAAARALKRAAALYDENRDLILMGAYARGSDQALDQAITAQPHVTGYLLQPEDEPVDMATSVAELTAVFGA</sequence>
<evidence type="ECO:0000256" key="11">
    <source>
        <dbReference type="ARBA" id="ARBA00022927"/>
    </source>
</evidence>
<evidence type="ECO:0000256" key="6">
    <source>
        <dbReference type="ARBA" id="ARBA00022490"/>
    </source>
</evidence>
<evidence type="ECO:0000256" key="8">
    <source>
        <dbReference type="ARBA" id="ARBA00022781"/>
    </source>
</evidence>
<dbReference type="FunFam" id="3.40.50.12240:FF:000002">
    <property type="entry name" value="Flagellum-specific ATP synthase FliI"/>
    <property type="match status" value="1"/>
</dbReference>
<evidence type="ECO:0000256" key="1">
    <source>
        <dbReference type="ARBA" id="ARBA00004496"/>
    </source>
</evidence>
<dbReference type="Pfam" id="PF18269">
    <property type="entry name" value="T3SS_ATPase_C"/>
    <property type="match status" value="1"/>
</dbReference>
<dbReference type="GO" id="GO:0005737">
    <property type="term" value="C:cytoplasm"/>
    <property type="evidence" value="ECO:0007669"/>
    <property type="project" value="UniProtKB-SubCell"/>
</dbReference>
<comment type="subcellular location">
    <subcellularLocation>
        <location evidence="1">Cytoplasm</location>
    </subcellularLocation>
</comment>
<keyword evidence="12" id="KW-1278">Translocase</keyword>
<dbReference type="GO" id="GO:0008564">
    <property type="term" value="F:protein-exporting ATPase activity"/>
    <property type="evidence" value="ECO:0007669"/>
    <property type="project" value="UniProtKB-EC"/>
</dbReference>
<dbReference type="GO" id="GO:0044781">
    <property type="term" value="P:bacterial-type flagellum organization"/>
    <property type="evidence" value="ECO:0007669"/>
    <property type="project" value="UniProtKB-KW"/>
</dbReference>
<dbReference type="InterPro" id="IPR000194">
    <property type="entry name" value="ATPase_F1/V1/A1_a/bsu_nucl-bd"/>
</dbReference>
<gene>
    <name evidence="18" type="primary">fliI</name>
    <name evidence="18" type="ORF">BSL82_17170</name>
</gene>
<evidence type="ECO:0000256" key="14">
    <source>
        <dbReference type="ARBA" id="ARBA00023225"/>
    </source>
</evidence>
<evidence type="ECO:0000256" key="4">
    <source>
        <dbReference type="ARBA" id="ARBA00020580"/>
    </source>
</evidence>
<keyword evidence="9" id="KW-1005">Bacterial flagellum biogenesis</keyword>
<dbReference type="EC" id="7.1.2.2" evidence="3"/>